<dbReference type="AlphaFoldDB" id="A0A8T0EMU1"/>
<evidence type="ECO:0000256" key="1">
    <source>
        <dbReference type="SAM" id="MobiDB-lite"/>
    </source>
</evidence>
<gene>
    <name evidence="2" type="ORF">HNY73_014096</name>
</gene>
<dbReference type="Proteomes" id="UP000807504">
    <property type="component" value="Unassembled WGS sequence"/>
</dbReference>
<reference evidence="2" key="2">
    <citation type="submission" date="2020-06" db="EMBL/GenBank/DDBJ databases">
        <authorList>
            <person name="Sheffer M."/>
        </authorList>
    </citation>
    <scope>NUCLEOTIDE SEQUENCE</scope>
</reference>
<comment type="caution">
    <text evidence="2">The sequence shown here is derived from an EMBL/GenBank/DDBJ whole genome shotgun (WGS) entry which is preliminary data.</text>
</comment>
<sequence>MPLPSPPSTFQSTLSHSLPMPLPSPPSTFQSTLSHSLPMPLPSPPSTFQSTLSSIHTIAFITHAASITTRHYNPHYRIHYPCRFHHHPRHFNPHYRIHYPGPLPSPPDISIHIEYSLPMPLPTPPSTFQSTLEHSLPMPLPTPPSALQSTHITQPASSTSLEVDCNPHTRLRRHHPLSETRIHTLPKPPATPPLHDSLIATHALLTPGPGHNSHTLTHIIIHAGNSINFRFSTLHTSSENRTSESFLFYNTIDGEMTYYAFILPIDSFHIRLRCIHCILHSLHNATMQRLGFTHNTQIKNINSLLRNISTHNTRREKFTSLGNFLICIMHFKLRTKHESSPTLRQIHQIFSLKLTRKPNLKNTEPRVSLRWF</sequence>
<proteinExistence type="predicted"/>
<feature type="region of interest" description="Disordered" evidence="1">
    <location>
        <begin position="24"/>
        <end position="45"/>
    </location>
</feature>
<protein>
    <submittedName>
        <fullName evidence="2">Uncharacterized protein</fullName>
    </submittedName>
</protein>
<name>A0A8T0EMU1_ARGBR</name>
<dbReference type="EMBL" id="JABXBU010002072">
    <property type="protein sequence ID" value="KAF8777182.1"/>
    <property type="molecule type" value="Genomic_DNA"/>
</dbReference>
<keyword evidence="3" id="KW-1185">Reference proteome</keyword>
<evidence type="ECO:0000313" key="3">
    <source>
        <dbReference type="Proteomes" id="UP000807504"/>
    </source>
</evidence>
<organism evidence="2 3">
    <name type="scientific">Argiope bruennichi</name>
    <name type="common">Wasp spider</name>
    <name type="synonym">Aranea bruennichi</name>
    <dbReference type="NCBI Taxonomy" id="94029"/>
    <lineage>
        <taxon>Eukaryota</taxon>
        <taxon>Metazoa</taxon>
        <taxon>Ecdysozoa</taxon>
        <taxon>Arthropoda</taxon>
        <taxon>Chelicerata</taxon>
        <taxon>Arachnida</taxon>
        <taxon>Araneae</taxon>
        <taxon>Araneomorphae</taxon>
        <taxon>Entelegynae</taxon>
        <taxon>Araneoidea</taxon>
        <taxon>Araneidae</taxon>
        <taxon>Argiope</taxon>
    </lineage>
</organism>
<accession>A0A8T0EMU1</accession>
<reference evidence="2" key="1">
    <citation type="journal article" date="2020" name="bioRxiv">
        <title>Chromosome-level reference genome of the European wasp spider Argiope bruennichi: a resource for studies on range expansion and evolutionary adaptation.</title>
        <authorList>
            <person name="Sheffer M.M."/>
            <person name="Hoppe A."/>
            <person name="Krehenwinkel H."/>
            <person name="Uhl G."/>
            <person name="Kuss A.W."/>
            <person name="Jensen L."/>
            <person name="Jensen C."/>
            <person name="Gillespie R.G."/>
            <person name="Hoff K.J."/>
            <person name="Prost S."/>
        </authorList>
    </citation>
    <scope>NUCLEOTIDE SEQUENCE</scope>
</reference>
<evidence type="ECO:0000313" key="2">
    <source>
        <dbReference type="EMBL" id="KAF8777182.1"/>
    </source>
</evidence>